<dbReference type="GO" id="GO:0003677">
    <property type="term" value="F:DNA binding"/>
    <property type="evidence" value="ECO:0007669"/>
    <property type="project" value="InterPro"/>
</dbReference>
<dbReference type="InterPro" id="IPR014016">
    <property type="entry name" value="UvrD-like_ATP-bd"/>
</dbReference>
<evidence type="ECO:0000256" key="1">
    <source>
        <dbReference type="ARBA" id="ARBA00022741"/>
    </source>
</evidence>
<dbReference type="GO" id="GO:0043138">
    <property type="term" value="F:3'-5' DNA helicase activity"/>
    <property type="evidence" value="ECO:0007669"/>
    <property type="project" value="TreeGrafter"/>
</dbReference>
<keyword evidence="4" id="KW-0067">ATP-binding</keyword>
<reference evidence="7 8" key="1">
    <citation type="submission" date="2019-12" db="EMBL/GenBank/DDBJ databases">
        <title>Paraburkholderia acidiphila 7Q-K02 sp. nov and Paraburkholderia acidisoli DHF22 sp. nov., two strains isolated from forest soil.</title>
        <authorList>
            <person name="Gao Z."/>
            <person name="Qiu L."/>
        </authorList>
    </citation>
    <scope>NUCLEOTIDE SEQUENCE [LARGE SCALE GENOMIC DNA]</scope>
    <source>
        <strain evidence="7 8">DHF22</strain>
        <plasmid evidence="7 8">p1</plasmid>
    </source>
</reference>
<accession>A0A7Z2JJM6</accession>
<evidence type="ECO:0000313" key="7">
    <source>
        <dbReference type="EMBL" id="QGZ66951.1"/>
    </source>
</evidence>
<evidence type="ECO:0000259" key="5">
    <source>
        <dbReference type="Pfam" id="PF00580"/>
    </source>
</evidence>
<dbReference type="Pfam" id="PF00580">
    <property type="entry name" value="UvrD-helicase"/>
    <property type="match status" value="1"/>
</dbReference>
<evidence type="ECO:0000256" key="3">
    <source>
        <dbReference type="ARBA" id="ARBA00022806"/>
    </source>
</evidence>
<dbReference type="GO" id="GO:0016787">
    <property type="term" value="F:hydrolase activity"/>
    <property type="evidence" value="ECO:0007669"/>
    <property type="project" value="UniProtKB-KW"/>
</dbReference>
<keyword evidence="1" id="KW-0547">Nucleotide-binding</keyword>
<feature type="domain" description="UvrD-like helicase C-terminal" evidence="6">
    <location>
        <begin position="420"/>
        <end position="469"/>
    </location>
</feature>
<dbReference type="OrthoDB" id="5318045at2"/>
<evidence type="ECO:0000313" key="8">
    <source>
        <dbReference type="Proteomes" id="UP000433577"/>
    </source>
</evidence>
<dbReference type="GO" id="GO:0005524">
    <property type="term" value="F:ATP binding"/>
    <property type="evidence" value="ECO:0007669"/>
    <property type="project" value="UniProtKB-KW"/>
</dbReference>
<dbReference type="PANTHER" id="PTHR11070:SF30">
    <property type="entry name" value="F-BOX DNA HELICASE 1"/>
    <property type="match status" value="1"/>
</dbReference>
<sequence length="518" mass="56199">MTGAFAPTAEQVIALDAARRGGDLKIKAYAGAGKTSTLGLIAQGLEGRRGLYLAFNRAIADAAARRFPPHVASRTMHAHAWAAVSASLRNRGNLEPEPPHMLAARFGIGPVEARTVTGRRVELLPFETGRLIADALGRFCRSADAEPQVHHVVVDEKLDEVFAAELRAWLLPALRRIWEESAAPQSRSAVSPDVVLKLWAMSGPRIDADYILFDEAQDSDAVMLSVLAQQRHAQVIYVGDPYQQIYEWRGAVNAMSQIAAPECALTESFRFGATVAALASRLLARLGETVPLRGQDAIGTMLVEDSSLAPPVDAVLCRKNVTAIWQLAAGLEAGHRPAIRMSAAEVTAFADGADLLLAGQRAFKPAAFSLFENWADAQAFARTPFGQDLSPIVQIVDELGTGYLRALAQQGAPEAQADYVISTVHRAKGLEWKRVRVANDFRFRGADGSPVPDDDELRLLYVAITRAQHVLDISEMRDDLVQRVVEQPFKRSAVAPQVECGKEKAHHKGQAAFLSGED</sequence>
<keyword evidence="3" id="KW-0347">Helicase</keyword>
<protein>
    <submittedName>
        <fullName evidence="7">AAA family ATPase</fullName>
    </submittedName>
</protein>
<dbReference type="KEGG" id="pacs:FAZ98_34495"/>
<dbReference type="InterPro" id="IPR027785">
    <property type="entry name" value="UvrD-like_helicase_C"/>
</dbReference>
<dbReference type="PANTHER" id="PTHR11070">
    <property type="entry name" value="UVRD / RECB / PCRA DNA HELICASE FAMILY MEMBER"/>
    <property type="match status" value="1"/>
</dbReference>
<evidence type="ECO:0000256" key="4">
    <source>
        <dbReference type="ARBA" id="ARBA00022840"/>
    </source>
</evidence>
<dbReference type="Gene3D" id="3.40.50.300">
    <property type="entry name" value="P-loop containing nucleotide triphosphate hydrolases"/>
    <property type="match status" value="2"/>
</dbReference>
<proteinExistence type="predicted"/>
<dbReference type="InterPro" id="IPR027417">
    <property type="entry name" value="P-loop_NTPase"/>
</dbReference>
<dbReference type="Proteomes" id="UP000433577">
    <property type="component" value="Plasmid p1"/>
</dbReference>
<geneLocation type="plasmid" evidence="7 8">
    <name>p1</name>
</geneLocation>
<gene>
    <name evidence="7" type="ORF">FAZ98_34495</name>
</gene>
<keyword evidence="7" id="KW-0614">Plasmid</keyword>
<dbReference type="GO" id="GO:0031297">
    <property type="term" value="P:replication fork processing"/>
    <property type="evidence" value="ECO:0007669"/>
    <property type="project" value="TreeGrafter"/>
</dbReference>
<evidence type="ECO:0000259" key="6">
    <source>
        <dbReference type="Pfam" id="PF13538"/>
    </source>
</evidence>
<dbReference type="AlphaFoldDB" id="A0A7Z2JJM6"/>
<evidence type="ECO:0000256" key="2">
    <source>
        <dbReference type="ARBA" id="ARBA00022801"/>
    </source>
</evidence>
<dbReference type="GO" id="GO:0000724">
    <property type="term" value="P:double-strand break repair via homologous recombination"/>
    <property type="evidence" value="ECO:0007669"/>
    <property type="project" value="TreeGrafter"/>
</dbReference>
<name>A0A7Z2JJM6_9BURK</name>
<feature type="domain" description="UvrD-like helicase ATP-binding" evidence="5">
    <location>
        <begin position="208"/>
        <end position="253"/>
    </location>
</feature>
<dbReference type="InterPro" id="IPR000212">
    <property type="entry name" value="DNA_helicase_UvrD/REP"/>
</dbReference>
<dbReference type="SUPFAM" id="SSF52540">
    <property type="entry name" value="P-loop containing nucleoside triphosphate hydrolases"/>
    <property type="match status" value="1"/>
</dbReference>
<keyword evidence="2" id="KW-0378">Hydrolase</keyword>
<dbReference type="Pfam" id="PF13538">
    <property type="entry name" value="UvrD_C_2"/>
    <property type="match status" value="1"/>
</dbReference>
<dbReference type="RefSeq" id="WP_158958791.1">
    <property type="nucleotide sequence ID" value="NZ_CP046917.1"/>
</dbReference>
<keyword evidence="8" id="KW-1185">Reference proteome</keyword>
<dbReference type="EMBL" id="CP046917">
    <property type="protein sequence ID" value="QGZ66951.1"/>
    <property type="molecule type" value="Genomic_DNA"/>
</dbReference>
<organism evidence="7 8">
    <name type="scientific">Paraburkholderia acidisoli</name>
    <dbReference type="NCBI Taxonomy" id="2571748"/>
    <lineage>
        <taxon>Bacteria</taxon>
        <taxon>Pseudomonadati</taxon>
        <taxon>Pseudomonadota</taxon>
        <taxon>Betaproteobacteria</taxon>
        <taxon>Burkholderiales</taxon>
        <taxon>Burkholderiaceae</taxon>
        <taxon>Paraburkholderia</taxon>
    </lineage>
</organism>